<organism evidence="1 2">
    <name type="scientific">Clostridium mobile</name>
    <dbReference type="NCBI Taxonomy" id="2841512"/>
    <lineage>
        <taxon>Bacteria</taxon>
        <taxon>Bacillati</taxon>
        <taxon>Bacillota</taxon>
        <taxon>Clostridia</taxon>
        <taxon>Eubacteriales</taxon>
        <taxon>Clostridiaceae</taxon>
        <taxon>Clostridium</taxon>
    </lineage>
</organism>
<protein>
    <submittedName>
        <fullName evidence="1">Uncharacterized protein</fullName>
    </submittedName>
</protein>
<comment type="caution">
    <text evidence="1">The sequence shown here is derived from an EMBL/GenBank/DDBJ whole genome shotgun (WGS) entry which is preliminary data.</text>
</comment>
<evidence type="ECO:0000313" key="2">
    <source>
        <dbReference type="Proteomes" id="UP000726170"/>
    </source>
</evidence>
<gene>
    <name evidence="1" type="ORF">KQI86_18625</name>
</gene>
<evidence type="ECO:0000313" key="1">
    <source>
        <dbReference type="EMBL" id="MBU5486328.1"/>
    </source>
</evidence>
<dbReference type="RefSeq" id="WP_216440931.1">
    <property type="nucleotide sequence ID" value="NZ_JAHLQF010000005.1"/>
</dbReference>
<dbReference type="EMBL" id="JAHLQF010000005">
    <property type="protein sequence ID" value="MBU5486328.1"/>
    <property type="molecule type" value="Genomic_DNA"/>
</dbReference>
<name>A0ABS6EMR5_9CLOT</name>
<proteinExistence type="predicted"/>
<accession>A0ABS6EMR5</accession>
<sequence>MSLFLGKIHYWLFNKIKWFEGLEENIVDWAKEKGDFPVDEWKKEIYNKYGAPIENKPLEEIVDTSNIHGWLQDKISRGEGRQSAWVTKILKSSPESIKDLINIFEKQGGKLGSEYAEKSTVSAPMEIYNMLNDYILEGMPCDRVNETLENSEDTYSWITTSCLHEPYWQKEMGDVNNFYILREAWIKSFIKALNTPFNYYTFIKNGMRVHEIKR</sequence>
<reference evidence="1 2" key="1">
    <citation type="submission" date="2021-06" db="EMBL/GenBank/DDBJ databases">
        <authorList>
            <person name="Sun Q."/>
            <person name="Li D."/>
        </authorList>
    </citation>
    <scope>NUCLEOTIDE SEQUENCE [LARGE SCALE GENOMIC DNA]</scope>
    <source>
        <strain evidence="1 2">MSJ-11</strain>
    </source>
</reference>
<keyword evidence="2" id="KW-1185">Reference proteome</keyword>
<dbReference type="Proteomes" id="UP000726170">
    <property type="component" value="Unassembled WGS sequence"/>
</dbReference>